<protein>
    <recommendedName>
        <fullName evidence="5">Right handed beta helix domain-containing protein</fullName>
    </recommendedName>
</protein>
<feature type="signal peptide" evidence="2">
    <location>
        <begin position="1"/>
        <end position="24"/>
    </location>
</feature>
<evidence type="ECO:0000256" key="1">
    <source>
        <dbReference type="SAM" id="MobiDB-lite"/>
    </source>
</evidence>
<sequence>MASSLASLVAVLVSLLSASTGVHGVCERSSAPGKIVEGNMELIGDGGTLNGDIWRKHLELSGCLIIQDWVGSITVEDSKMKGLEVKNLQGKLRIVHNEVEDDIILEDISRFVVLARNVAGNLISVHRTSRGVDANRNKSPFAEFKHIQGELEIEEDTHTDSVCEHGSDSTMRVDDVNNLVIANNKGGVEMEGNTACNVKIANNQPHVVLERNLITNMLKCEGNTDCNGQPLELPLGVNFCKSCAAPNLGYGQCEGVLVKVPDDVCLQQGGGHPGKDEPDEPDEPEDEQEAPAAPAFTPPPDKEEDEEESQPDEDETGEIRFGP</sequence>
<dbReference type="EMBL" id="CDMY01000698">
    <property type="protein sequence ID" value="CEM30544.1"/>
    <property type="molecule type" value="Genomic_DNA"/>
</dbReference>
<name>A0A0G4GKJ5_VITBC</name>
<accession>A0A0G4GKJ5</accession>
<feature type="compositionally biased region" description="Acidic residues" evidence="1">
    <location>
        <begin position="302"/>
        <end position="316"/>
    </location>
</feature>
<reference evidence="3 4" key="1">
    <citation type="submission" date="2014-11" db="EMBL/GenBank/DDBJ databases">
        <authorList>
            <person name="Zhu J."/>
            <person name="Qi W."/>
            <person name="Song R."/>
        </authorList>
    </citation>
    <scope>NUCLEOTIDE SEQUENCE [LARGE SCALE GENOMIC DNA]</scope>
</reference>
<feature type="region of interest" description="Disordered" evidence="1">
    <location>
        <begin position="267"/>
        <end position="323"/>
    </location>
</feature>
<evidence type="ECO:0000256" key="2">
    <source>
        <dbReference type="SAM" id="SignalP"/>
    </source>
</evidence>
<gene>
    <name evidence="3" type="ORF">Vbra_18124</name>
</gene>
<dbReference type="AlphaFoldDB" id="A0A0G4GKJ5"/>
<evidence type="ECO:0008006" key="5">
    <source>
        <dbReference type="Google" id="ProtNLM"/>
    </source>
</evidence>
<dbReference type="VEuPathDB" id="CryptoDB:Vbra_18124"/>
<evidence type="ECO:0000313" key="4">
    <source>
        <dbReference type="Proteomes" id="UP000041254"/>
    </source>
</evidence>
<feature type="chain" id="PRO_5005190148" description="Right handed beta helix domain-containing protein" evidence="2">
    <location>
        <begin position="25"/>
        <end position="323"/>
    </location>
</feature>
<keyword evidence="4" id="KW-1185">Reference proteome</keyword>
<dbReference type="InParanoid" id="A0A0G4GKJ5"/>
<organism evidence="3 4">
    <name type="scientific">Vitrella brassicaformis (strain CCMP3155)</name>
    <dbReference type="NCBI Taxonomy" id="1169540"/>
    <lineage>
        <taxon>Eukaryota</taxon>
        <taxon>Sar</taxon>
        <taxon>Alveolata</taxon>
        <taxon>Colpodellida</taxon>
        <taxon>Vitrellaceae</taxon>
        <taxon>Vitrella</taxon>
    </lineage>
</organism>
<dbReference type="Proteomes" id="UP000041254">
    <property type="component" value="Unassembled WGS sequence"/>
</dbReference>
<keyword evidence="2" id="KW-0732">Signal</keyword>
<feature type="compositionally biased region" description="Acidic residues" evidence="1">
    <location>
        <begin position="277"/>
        <end position="289"/>
    </location>
</feature>
<evidence type="ECO:0000313" key="3">
    <source>
        <dbReference type="EMBL" id="CEM30544.1"/>
    </source>
</evidence>
<proteinExistence type="predicted"/>